<sequence>MKVMKMRAFTFVASAGLATIGLLASCAGPSWVSDKSTSSRIEQEVKQAAQPAASERPSAAVSDALLPPLRIPLPKSTAKQLDPRFDLVINKAPASQVLMGIVSGTRYSMLVSPEVNNIISVNLKDVTVFEALDALRELYGFEYKVDGTRILVEPQSIQTRVFQVNYIAGQRRGSSDTRVISGSVNSGGNNRQNQGSNQGNTGTQGLSGTGNNTNQFGNNNVRTPIISTSITTSSDSDFWTELTTGLESIVGEEPGRRVVVNVQSGVVLVRAMPKEIRNVESFLKLMQVNIERQVILEAKIVNVQLNDRSQAGVNWAFFGANGNRPSQGIAGNIGPNTQLASSGNGALSSSNVTATDGSVLNNNATSLGNSLFAVALQGTNFAALLTFLESQGDVQVLSSPRIATINNQKAVLKVGTDEFFVTGVSTSTVASTGATTTVPEVTLQPFFSGIALDVTPQIDKDDNIILHIHPSVSQVTTVVRQISLGGNLSQVSLPLASSNISETDSIVRTRDGRVIAIGGLMTENNTRDRARVPGLGDLKGIGNAFRQRSASLSKTELVILLKATVVQGSDSWSEDALDVQRRLEQMRRTTPAEAR</sequence>
<dbReference type="InterPro" id="IPR004846">
    <property type="entry name" value="T2SS/T3SS_dom"/>
</dbReference>
<dbReference type="GO" id="GO:0015627">
    <property type="term" value="C:type II protein secretion system complex"/>
    <property type="evidence" value="ECO:0007669"/>
    <property type="project" value="TreeGrafter"/>
</dbReference>
<dbReference type="InterPro" id="IPR001775">
    <property type="entry name" value="GspD/PilQ"/>
</dbReference>
<dbReference type="Pfam" id="PF07655">
    <property type="entry name" value="Secretin_N_2"/>
    <property type="match status" value="1"/>
</dbReference>
<dbReference type="GO" id="GO:0009297">
    <property type="term" value="P:pilus assembly"/>
    <property type="evidence" value="ECO:0007669"/>
    <property type="project" value="InterPro"/>
</dbReference>
<dbReference type="Pfam" id="PF00263">
    <property type="entry name" value="Secretin"/>
    <property type="match status" value="1"/>
</dbReference>
<dbReference type="PROSITE" id="PS51257">
    <property type="entry name" value="PROKAR_LIPOPROTEIN"/>
    <property type="match status" value="1"/>
</dbReference>
<proteinExistence type="predicted"/>
<evidence type="ECO:0000256" key="3">
    <source>
        <dbReference type="ARBA" id="ARBA00023237"/>
    </source>
</evidence>
<keyword evidence="2" id="KW-0472">Membrane</keyword>
<comment type="caution">
    <text evidence="7">The sequence shown here is derived from an EMBL/GenBank/DDBJ whole genome shotgun (WGS) entry which is preliminary data.</text>
</comment>
<dbReference type="EMBL" id="RJVP01000002">
    <property type="protein sequence ID" value="ROH87221.1"/>
    <property type="molecule type" value="Genomic_DNA"/>
</dbReference>
<feature type="region of interest" description="Disordered" evidence="4">
    <location>
        <begin position="175"/>
        <end position="218"/>
    </location>
</feature>
<dbReference type="GO" id="GO:0009306">
    <property type="term" value="P:protein secretion"/>
    <property type="evidence" value="ECO:0007669"/>
    <property type="project" value="InterPro"/>
</dbReference>
<protein>
    <submittedName>
        <fullName evidence="7">General secretion pathway protein GspD</fullName>
    </submittedName>
</protein>
<dbReference type="InterPro" id="IPR050810">
    <property type="entry name" value="Bact_Secretion_Sys_Channel"/>
</dbReference>
<keyword evidence="8" id="KW-1185">Reference proteome</keyword>
<keyword evidence="3" id="KW-0998">Cell outer membrane</keyword>
<dbReference type="InterPro" id="IPR011514">
    <property type="entry name" value="Secretin_N_2"/>
</dbReference>
<dbReference type="SMART" id="SM00965">
    <property type="entry name" value="STN"/>
    <property type="match status" value="1"/>
</dbReference>
<feature type="compositionally biased region" description="Low complexity" evidence="4">
    <location>
        <begin position="181"/>
        <end position="218"/>
    </location>
</feature>
<dbReference type="Proteomes" id="UP000275137">
    <property type="component" value="Unassembled WGS sequence"/>
</dbReference>
<dbReference type="PRINTS" id="PR00811">
    <property type="entry name" value="BCTERIALGSPD"/>
</dbReference>
<name>A0A3N0V3T6_9PROT</name>
<evidence type="ECO:0000313" key="7">
    <source>
        <dbReference type="EMBL" id="ROH87221.1"/>
    </source>
</evidence>
<keyword evidence="1" id="KW-0813">Transport</keyword>
<reference evidence="7 8" key="1">
    <citation type="submission" date="2018-10" db="EMBL/GenBank/DDBJ databases">
        <authorList>
            <person name="Chen W.-M."/>
        </authorList>
    </citation>
    <scope>NUCLEOTIDE SEQUENCE [LARGE SCALE GENOMIC DNA]</scope>
    <source>
        <strain evidence="7 8">H-5</strain>
    </source>
</reference>
<evidence type="ECO:0000313" key="8">
    <source>
        <dbReference type="Proteomes" id="UP000275137"/>
    </source>
</evidence>
<dbReference type="InterPro" id="IPR011662">
    <property type="entry name" value="Secretin/TonB_short_N"/>
</dbReference>
<evidence type="ECO:0000259" key="6">
    <source>
        <dbReference type="SMART" id="SM00965"/>
    </source>
</evidence>
<dbReference type="RefSeq" id="WP_123237022.1">
    <property type="nucleotide sequence ID" value="NZ_RJVP01000002.1"/>
</dbReference>
<feature type="chain" id="PRO_5018139291" evidence="5">
    <location>
        <begin position="25"/>
        <end position="595"/>
    </location>
</feature>
<evidence type="ECO:0000256" key="2">
    <source>
        <dbReference type="ARBA" id="ARBA00023136"/>
    </source>
</evidence>
<dbReference type="PANTHER" id="PTHR30332:SF17">
    <property type="entry name" value="TYPE IV PILIATION SYSTEM PROTEIN DR_0774-RELATED"/>
    <property type="match status" value="1"/>
</dbReference>
<dbReference type="GO" id="GO:0019867">
    <property type="term" value="C:outer membrane"/>
    <property type="evidence" value="ECO:0007669"/>
    <property type="project" value="InterPro"/>
</dbReference>
<dbReference type="Gene3D" id="3.55.50.30">
    <property type="match status" value="1"/>
</dbReference>
<evidence type="ECO:0000256" key="5">
    <source>
        <dbReference type="SAM" id="SignalP"/>
    </source>
</evidence>
<evidence type="ECO:0000256" key="1">
    <source>
        <dbReference type="ARBA" id="ARBA00022448"/>
    </source>
</evidence>
<accession>A0A3N0V3T6</accession>
<dbReference type="AlphaFoldDB" id="A0A3N0V3T6"/>
<gene>
    <name evidence="7" type="ORF">ED236_06010</name>
</gene>
<organism evidence="7 8">
    <name type="scientific">Pseudomethylobacillus aquaticus</name>
    <dbReference type="NCBI Taxonomy" id="2676064"/>
    <lineage>
        <taxon>Bacteria</taxon>
        <taxon>Pseudomonadati</taxon>
        <taxon>Pseudomonadota</taxon>
        <taxon>Betaproteobacteria</taxon>
        <taxon>Nitrosomonadales</taxon>
        <taxon>Methylophilaceae</taxon>
        <taxon>Pseudomethylobacillus</taxon>
    </lineage>
</organism>
<dbReference type="PANTHER" id="PTHR30332">
    <property type="entry name" value="PROBABLE GENERAL SECRETION PATHWAY PROTEIN D"/>
    <property type="match status" value="1"/>
</dbReference>
<evidence type="ECO:0000256" key="4">
    <source>
        <dbReference type="SAM" id="MobiDB-lite"/>
    </source>
</evidence>
<feature type="signal peptide" evidence="5">
    <location>
        <begin position="1"/>
        <end position="24"/>
    </location>
</feature>
<dbReference type="Pfam" id="PF07660">
    <property type="entry name" value="STN"/>
    <property type="match status" value="1"/>
</dbReference>
<feature type="domain" description="Secretin/TonB short N-terminal" evidence="6">
    <location>
        <begin position="107"/>
        <end position="155"/>
    </location>
</feature>
<keyword evidence="5" id="KW-0732">Signal</keyword>